<gene>
    <name evidence="17" type="ORF">TREES_T100009478</name>
</gene>
<organism evidence="17 18">
    <name type="scientific">Tupaia chinensis</name>
    <name type="common">Chinese tree shrew</name>
    <name type="synonym">Tupaia belangeri chinensis</name>
    <dbReference type="NCBI Taxonomy" id="246437"/>
    <lineage>
        <taxon>Eukaryota</taxon>
        <taxon>Metazoa</taxon>
        <taxon>Chordata</taxon>
        <taxon>Craniata</taxon>
        <taxon>Vertebrata</taxon>
        <taxon>Euteleostomi</taxon>
        <taxon>Mammalia</taxon>
        <taxon>Eutheria</taxon>
        <taxon>Euarchontoglires</taxon>
        <taxon>Scandentia</taxon>
        <taxon>Tupaiidae</taxon>
        <taxon>Tupaia</taxon>
    </lineage>
</organism>
<reference evidence="18" key="2">
    <citation type="journal article" date="2013" name="Nat. Commun.">
        <title>Genome of the Chinese tree shrew.</title>
        <authorList>
            <person name="Fan Y."/>
            <person name="Huang Z.Y."/>
            <person name="Cao C.C."/>
            <person name="Chen C.S."/>
            <person name="Chen Y.X."/>
            <person name="Fan D.D."/>
            <person name="He J."/>
            <person name="Hou H.L."/>
            <person name="Hu L."/>
            <person name="Hu X.T."/>
            <person name="Jiang X.T."/>
            <person name="Lai R."/>
            <person name="Lang Y.S."/>
            <person name="Liang B."/>
            <person name="Liao S.G."/>
            <person name="Mu D."/>
            <person name="Ma Y.Y."/>
            <person name="Niu Y.Y."/>
            <person name="Sun X.Q."/>
            <person name="Xia J.Q."/>
            <person name="Xiao J."/>
            <person name="Xiong Z.Q."/>
            <person name="Xu L."/>
            <person name="Yang L."/>
            <person name="Zhang Y."/>
            <person name="Zhao W."/>
            <person name="Zhao X.D."/>
            <person name="Zheng Y.T."/>
            <person name="Zhou J.M."/>
            <person name="Zhu Y.B."/>
            <person name="Zhang G.J."/>
            <person name="Wang J."/>
            <person name="Yao Y.G."/>
        </authorList>
    </citation>
    <scope>NUCLEOTIDE SEQUENCE [LARGE SCALE GENOMIC DNA]</scope>
</reference>
<feature type="domain" description="AIG1-type G" evidence="16">
    <location>
        <begin position="43"/>
        <end position="244"/>
    </location>
</feature>
<proteinExistence type="inferred from homology"/>
<sequence length="618" mass="68372">MSLSPHPSHLLCVWVDGFRVAFCPSRTGGSLGPGNPAEPGCQPSCRRLLLLGKRGSGKSATGNTILGKAVFPSKLSEKMVTTTCQRESAALGPVEVEVVDTPDLFSPEACAQDQQSQLQSCLKLCAPGLDALLLVLPIGYYTKQDQDMLEGLWKVFGAEARNRAIVVFTRKDELEDDSLQDYMENHESLKKLIDNCGGRFCAFNNKAGQAERDVQVSDLLKQVERVVAEHPGPYCVNFRTEDSEIQVRILVSISLHVAKGPREGQLEDTGAEKNLGTSELKVLLVGKRGVGKSAAGNSILGKRAFETRFSEQAVTQSFSSGSTIWRERKILIIDTPPSLKGVEAELKKHTSPGPHAFLLVTPLGSYSKEDEALLDIIQNTFGRKVFGYMIILLTRIEDIGDQDLHSFLSRNKNLHELIQKCEYSYTVFNYRATGEEERTQVNELLQKIDSLVQKNRNKPCIFREKETLSLVLVGRSGTGKSATGNTILGRTVFLSQLRAQPVTTTCQSGRKTWEGQDVVVVDTPSFNQKLGDAHLLEKEVERCMSCCEGTKIFVLVFQLGRFTKEDETVVAELEDVFGKEVLSYTIVLFTRKEDLGEEWVTAVMPVMRSPQPVPSSEF</sequence>
<evidence type="ECO:0000313" key="17">
    <source>
        <dbReference type="EMBL" id="ELV12638.1"/>
    </source>
</evidence>
<dbReference type="GO" id="GO:0005783">
    <property type="term" value="C:endoplasmic reticulum"/>
    <property type="evidence" value="ECO:0007669"/>
    <property type="project" value="UniProtKB-SubCell"/>
</dbReference>
<dbReference type="PROSITE" id="PS51720">
    <property type="entry name" value="G_AIG1"/>
    <property type="match status" value="3"/>
</dbReference>
<dbReference type="Pfam" id="PF04548">
    <property type="entry name" value="AIG1"/>
    <property type="match status" value="3"/>
</dbReference>
<dbReference type="GO" id="GO:0005829">
    <property type="term" value="C:cytosol"/>
    <property type="evidence" value="ECO:0007669"/>
    <property type="project" value="UniProtKB-SubCell"/>
</dbReference>
<feature type="domain" description="AIG1-type G" evidence="16">
    <location>
        <begin position="277"/>
        <end position="471"/>
    </location>
</feature>
<evidence type="ECO:0000256" key="1">
    <source>
        <dbReference type="ARBA" id="ARBA00004173"/>
    </source>
</evidence>
<dbReference type="InterPro" id="IPR006703">
    <property type="entry name" value="G_AIG1"/>
</dbReference>
<evidence type="ECO:0000256" key="8">
    <source>
        <dbReference type="ARBA" id="ARBA00022741"/>
    </source>
</evidence>
<evidence type="ECO:0000256" key="2">
    <source>
        <dbReference type="ARBA" id="ARBA00004240"/>
    </source>
</evidence>
<comment type="function">
    <text evidence="13">Exerts an anti-apoptotic effect in the immune system and is involved in responses to infections.</text>
</comment>
<evidence type="ECO:0000259" key="16">
    <source>
        <dbReference type="PROSITE" id="PS51720"/>
    </source>
</evidence>
<evidence type="ECO:0000256" key="7">
    <source>
        <dbReference type="ARBA" id="ARBA00022737"/>
    </source>
</evidence>
<evidence type="ECO:0000256" key="12">
    <source>
        <dbReference type="ARBA" id="ARBA00023134"/>
    </source>
</evidence>
<comment type="similarity">
    <text evidence="5">Belongs to the TRAFAC class TrmE-Era-EngA-EngB-Septin-like GTPase superfamily. AIG1/Toc34/Toc159-like paraseptin GTPase family. IAN subfamily.</text>
</comment>
<dbReference type="PANTHER" id="PTHR10903:SF73">
    <property type="entry name" value="GTPASE IMAP FAMILY MEMBER 8"/>
    <property type="match status" value="1"/>
</dbReference>
<name>L8Y882_TUPCH</name>
<dbReference type="GO" id="GO:0005525">
    <property type="term" value="F:GTP binding"/>
    <property type="evidence" value="ECO:0007669"/>
    <property type="project" value="UniProtKB-KW"/>
</dbReference>
<dbReference type="InParanoid" id="L8Y882"/>
<dbReference type="InterPro" id="IPR045058">
    <property type="entry name" value="GIMA/IAN/Toc"/>
</dbReference>
<dbReference type="GO" id="GO:0005794">
    <property type="term" value="C:Golgi apparatus"/>
    <property type="evidence" value="ECO:0007669"/>
    <property type="project" value="UniProtKB-SubCell"/>
</dbReference>
<dbReference type="FunCoup" id="L8Y882">
    <property type="interactions" value="304"/>
</dbReference>
<dbReference type="EMBL" id="KB364417">
    <property type="protein sequence ID" value="ELV12638.1"/>
    <property type="molecule type" value="Genomic_DNA"/>
</dbReference>
<dbReference type="PANTHER" id="PTHR10903">
    <property type="entry name" value="GTPASE, IMAP FAMILY MEMBER-RELATED"/>
    <property type="match status" value="1"/>
</dbReference>
<dbReference type="Gene3D" id="3.40.50.300">
    <property type="entry name" value="P-loop containing nucleotide triphosphate hydrolases"/>
    <property type="match status" value="3"/>
</dbReference>
<evidence type="ECO:0000256" key="3">
    <source>
        <dbReference type="ARBA" id="ARBA00004514"/>
    </source>
</evidence>
<accession>L8Y882</accession>
<keyword evidence="10" id="KW-0333">Golgi apparatus</keyword>
<dbReference type="Proteomes" id="UP000011518">
    <property type="component" value="Unassembled WGS sequence"/>
</dbReference>
<feature type="domain" description="AIG1-type G" evidence="16">
    <location>
        <begin position="472"/>
        <end position="618"/>
    </location>
</feature>
<keyword evidence="18" id="KW-1185">Reference proteome</keyword>
<keyword evidence="8" id="KW-0547">Nucleotide-binding</keyword>
<reference evidence="18" key="1">
    <citation type="submission" date="2012-07" db="EMBL/GenBank/DDBJ databases">
        <title>Genome of the Chinese tree shrew, a rising model animal genetically related to primates.</title>
        <authorList>
            <person name="Zhang G."/>
            <person name="Fan Y."/>
            <person name="Yao Y."/>
            <person name="Huang Z."/>
        </authorList>
    </citation>
    <scope>NUCLEOTIDE SEQUENCE [LARGE SCALE GENOMIC DNA]</scope>
</reference>
<evidence type="ECO:0000256" key="13">
    <source>
        <dbReference type="ARBA" id="ARBA00056809"/>
    </source>
</evidence>
<comment type="subcellular location">
    <subcellularLocation>
        <location evidence="3">Cytoplasm</location>
        <location evidence="3">Cytosol</location>
    </subcellularLocation>
    <subcellularLocation>
        <location evidence="2">Endoplasmic reticulum</location>
    </subcellularLocation>
    <subcellularLocation>
        <location evidence="4">Golgi apparatus</location>
    </subcellularLocation>
    <subcellularLocation>
        <location evidence="1">Mitochondrion</location>
    </subcellularLocation>
</comment>
<evidence type="ECO:0000256" key="6">
    <source>
        <dbReference type="ARBA" id="ARBA00022490"/>
    </source>
</evidence>
<evidence type="ECO:0000256" key="11">
    <source>
        <dbReference type="ARBA" id="ARBA00023128"/>
    </source>
</evidence>
<dbReference type="CDD" id="cd01852">
    <property type="entry name" value="AIG1"/>
    <property type="match status" value="2"/>
</dbReference>
<dbReference type="InterPro" id="IPR027417">
    <property type="entry name" value="P-loop_NTPase"/>
</dbReference>
<evidence type="ECO:0000256" key="10">
    <source>
        <dbReference type="ARBA" id="ARBA00023034"/>
    </source>
</evidence>
<evidence type="ECO:0000313" key="18">
    <source>
        <dbReference type="Proteomes" id="UP000011518"/>
    </source>
</evidence>
<dbReference type="SUPFAM" id="SSF52540">
    <property type="entry name" value="P-loop containing nucleoside triphosphate hydrolases"/>
    <property type="match status" value="3"/>
</dbReference>
<protein>
    <recommendedName>
        <fullName evidence="14">GTPase IMAP family member 8</fullName>
    </recommendedName>
    <alternativeName>
        <fullName evidence="15">Immune-associated nucleotide-binding protein 9</fullName>
    </alternativeName>
</protein>
<keyword evidence="9" id="KW-0256">Endoplasmic reticulum</keyword>
<keyword evidence="7" id="KW-0677">Repeat</keyword>
<keyword evidence="12" id="KW-0342">GTP-binding</keyword>
<dbReference type="eggNOG" id="ENOG502RB0C">
    <property type="taxonomic scope" value="Eukaryota"/>
</dbReference>
<dbReference type="FunFam" id="3.40.50.300:FF:000536">
    <property type="entry name" value="GTPase IMAP family member 8"/>
    <property type="match status" value="2"/>
</dbReference>
<keyword evidence="11" id="KW-0496">Mitochondrion</keyword>
<evidence type="ECO:0000256" key="5">
    <source>
        <dbReference type="ARBA" id="ARBA00008535"/>
    </source>
</evidence>
<evidence type="ECO:0000256" key="14">
    <source>
        <dbReference type="ARBA" id="ARBA00073539"/>
    </source>
</evidence>
<dbReference type="GO" id="GO:0005739">
    <property type="term" value="C:mitochondrion"/>
    <property type="evidence" value="ECO:0007669"/>
    <property type="project" value="UniProtKB-SubCell"/>
</dbReference>
<dbReference type="STRING" id="246437.L8Y882"/>
<keyword evidence="6" id="KW-0963">Cytoplasm</keyword>
<dbReference type="AlphaFoldDB" id="L8Y882"/>
<evidence type="ECO:0000256" key="4">
    <source>
        <dbReference type="ARBA" id="ARBA00004555"/>
    </source>
</evidence>
<evidence type="ECO:0000256" key="9">
    <source>
        <dbReference type="ARBA" id="ARBA00022824"/>
    </source>
</evidence>
<evidence type="ECO:0000256" key="15">
    <source>
        <dbReference type="ARBA" id="ARBA00077278"/>
    </source>
</evidence>